<evidence type="ECO:0000256" key="4">
    <source>
        <dbReference type="ARBA" id="ARBA00023015"/>
    </source>
</evidence>
<keyword evidence="4" id="KW-0805">Transcription regulation</keyword>
<feature type="domain" description="OmpR/PhoB-type" evidence="10">
    <location>
        <begin position="137"/>
        <end position="236"/>
    </location>
</feature>
<evidence type="ECO:0000256" key="2">
    <source>
        <dbReference type="ARBA" id="ARBA00022553"/>
    </source>
</evidence>
<accession>A0A3N9NZ20</accession>
<dbReference type="Proteomes" id="UP000282529">
    <property type="component" value="Unassembled WGS sequence"/>
</dbReference>
<dbReference type="Pfam" id="PF00072">
    <property type="entry name" value="Response_reg"/>
    <property type="match status" value="1"/>
</dbReference>
<sequence>MTIKILIVDDESNIRDVCTRYLEREGYQVLVAADGEESLRVWRETTPDLIILDVMMPKKSGFQVCEEIRNEHDVPVIMLTARGEEGDRIIGLTMGADDYITKPFSPRELVLRVKAILRRLHFSGQPQQPSSPSLAAKELIRFPGLAIHLPSRGVEVDGVRIELTVKEFELLTLLAAHPEQVFSRSQLLNKVWDVDYYGDTTTVTVHIRRLREKIEANPSEPDYIKTVWGIGYKFEGQEVP</sequence>
<dbReference type="InterPro" id="IPR036388">
    <property type="entry name" value="WH-like_DNA-bd_sf"/>
</dbReference>
<evidence type="ECO:0000313" key="12">
    <source>
        <dbReference type="Proteomes" id="UP000282529"/>
    </source>
</evidence>
<proteinExistence type="predicted"/>
<dbReference type="SMART" id="SM00448">
    <property type="entry name" value="REC"/>
    <property type="match status" value="1"/>
</dbReference>
<dbReference type="Pfam" id="PF00486">
    <property type="entry name" value="Trans_reg_C"/>
    <property type="match status" value="1"/>
</dbReference>
<keyword evidence="3" id="KW-0902">Two-component regulatory system</keyword>
<keyword evidence="12" id="KW-1185">Reference proteome</keyword>
<keyword evidence="6" id="KW-0804">Transcription</keyword>
<feature type="modified residue" description="4-aspartylphosphate" evidence="7">
    <location>
        <position position="53"/>
    </location>
</feature>
<dbReference type="CDD" id="cd00383">
    <property type="entry name" value="trans_reg_C"/>
    <property type="match status" value="1"/>
</dbReference>
<dbReference type="PROSITE" id="PS50110">
    <property type="entry name" value="RESPONSE_REGULATORY"/>
    <property type="match status" value="1"/>
</dbReference>
<dbReference type="GO" id="GO:0000976">
    <property type="term" value="F:transcription cis-regulatory region binding"/>
    <property type="evidence" value="ECO:0007669"/>
    <property type="project" value="TreeGrafter"/>
</dbReference>
<dbReference type="EMBL" id="RQPI01000015">
    <property type="protein sequence ID" value="RQW09148.1"/>
    <property type="molecule type" value="Genomic_DNA"/>
</dbReference>
<evidence type="ECO:0000256" key="1">
    <source>
        <dbReference type="ARBA" id="ARBA00004496"/>
    </source>
</evidence>
<dbReference type="InterPro" id="IPR016032">
    <property type="entry name" value="Sig_transdc_resp-reg_C-effctor"/>
</dbReference>
<dbReference type="FunFam" id="3.40.50.2300:FF:000001">
    <property type="entry name" value="DNA-binding response regulator PhoB"/>
    <property type="match status" value="1"/>
</dbReference>
<dbReference type="FunFam" id="1.10.10.10:FF:000018">
    <property type="entry name" value="DNA-binding response regulator ResD"/>
    <property type="match status" value="1"/>
</dbReference>
<gene>
    <name evidence="11" type="ORF">EH198_19855</name>
</gene>
<name>A0A3N9NZ20_9BACL</name>
<dbReference type="InterPro" id="IPR039420">
    <property type="entry name" value="WalR-like"/>
</dbReference>
<dbReference type="PROSITE" id="PS51755">
    <property type="entry name" value="OMPR_PHOB"/>
    <property type="match status" value="1"/>
</dbReference>
<feature type="domain" description="Response regulatory" evidence="9">
    <location>
        <begin position="4"/>
        <end position="117"/>
    </location>
</feature>
<feature type="DNA-binding region" description="OmpR/PhoB-type" evidence="8">
    <location>
        <begin position="137"/>
        <end position="236"/>
    </location>
</feature>
<evidence type="ECO:0000256" key="3">
    <source>
        <dbReference type="ARBA" id="ARBA00023012"/>
    </source>
</evidence>
<dbReference type="SMART" id="SM00862">
    <property type="entry name" value="Trans_reg_C"/>
    <property type="match status" value="1"/>
</dbReference>
<dbReference type="GO" id="GO:0000156">
    <property type="term" value="F:phosphorelay response regulator activity"/>
    <property type="evidence" value="ECO:0007669"/>
    <property type="project" value="TreeGrafter"/>
</dbReference>
<dbReference type="CDD" id="cd17574">
    <property type="entry name" value="REC_OmpR"/>
    <property type="match status" value="1"/>
</dbReference>
<keyword evidence="5 8" id="KW-0238">DNA-binding</keyword>
<dbReference type="AlphaFoldDB" id="A0A3N9NZ20"/>
<evidence type="ECO:0000256" key="7">
    <source>
        <dbReference type="PROSITE-ProRule" id="PRU00169"/>
    </source>
</evidence>
<protein>
    <submittedName>
        <fullName evidence="11">DNA-binding response regulator</fullName>
    </submittedName>
</protein>
<evidence type="ECO:0000256" key="8">
    <source>
        <dbReference type="PROSITE-ProRule" id="PRU01091"/>
    </source>
</evidence>
<evidence type="ECO:0000259" key="9">
    <source>
        <dbReference type="PROSITE" id="PS50110"/>
    </source>
</evidence>
<evidence type="ECO:0000256" key="6">
    <source>
        <dbReference type="ARBA" id="ARBA00023163"/>
    </source>
</evidence>
<reference evidence="11 12" key="1">
    <citation type="submission" date="2018-11" db="EMBL/GenBank/DDBJ databases">
        <title>Genome sequence of strain 7197.</title>
        <authorList>
            <person name="Gao J."/>
            <person name="Sun J."/>
        </authorList>
    </citation>
    <scope>NUCLEOTIDE SEQUENCE [LARGE SCALE GENOMIC DNA]</scope>
    <source>
        <strain evidence="11 12">7197</strain>
    </source>
</reference>
<dbReference type="Gene3D" id="1.10.10.10">
    <property type="entry name" value="Winged helix-like DNA-binding domain superfamily/Winged helix DNA-binding domain"/>
    <property type="match status" value="1"/>
</dbReference>
<dbReference type="PANTHER" id="PTHR48111">
    <property type="entry name" value="REGULATOR OF RPOS"/>
    <property type="match status" value="1"/>
</dbReference>
<dbReference type="PANTHER" id="PTHR48111:SF40">
    <property type="entry name" value="PHOSPHATE REGULON TRANSCRIPTIONAL REGULATORY PROTEIN PHOB"/>
    <property type="match status" value="1"/>
</dbReference>
<comment type="caution">
    <text evidence="11">The sequence shown here is derived from an EMBL/GenBank/DDBJ whole genome shotgun (WGS) entry which is preliminary data.</text>
</comment>
<dbReference type="InterPro" id="IPR011006">
    <property type="entry name" value="CheY-like_superfamily"/>
</dbReference>
<dbReference type="GO" id="GO:0006355">
    <property type="term" value="P:regulation of DNA-templated transcription"/>
    <property type="evidence" value="ECO:0007669"/>
    <property type="project" value="InterPro"/>
</dbReference>
<dbReference type="SUPFAM" id="SSF46894">
    <property type="entry name" value="C-terminal effector domain of the bipartite response regulators"/>
    <property type="match status" value="1"/>
</dbReference>
<dbReference type="RefSeq" id="WP_124697254.1">
    <property type="nucleotide sequence ID" value="NZ_JBHUFE010000036.1"/>
</dbReference>
<dbReference type="InterPro" id="IPR001789">
    <property type="entry name" value="Sig_transdc_resp-reg_receiver"/>
</dbReference>
<dbReference type="SUPFAM" id="SSF52172">
    <property type="entry name" value="CheY-like"/>
    <property type="match status" value="1"/>
</dbReference>
<dbReference type="OrthoDB" id="9790442at2"/>
<dbReference type="GO" id="GO:0005829">
    <property type="term" value="C:cytosol"/>
    <property type="evidence" value="ECO:0007669"/>
    <property type="project" value="TreeGrafter"/>
</dbReference>
<dbReference type="GO" id="GO:0032993">
    <property type="term" value="C:protein-DNA complex"/>
    <property type="evidence" value="ECO:0007669"/>
    <property type="project" value="TreeGrafter"/>
</dbReference>
<dbReference type="Gene3D" id="6.10.250.690">
    <property type="match status" value="1"/>
</dbReference>
<evidence type="ECO:0000313" key="11">
    <source>
        <dbReference type="EMBL" id="RQW09148.1"/>
    </source>
</evidence>
<organism evidence="11 12">
    <name type="scientific">Paenibacillus rhizophilus</name>
    <dbReference type="NCBI Taxonomy" id="1850366"/>
    <lineage>
        <taxon>Bacteria</taxon>
        <taxon>Bacillati</taxon>
        <taxon>Bacillota</taxon>
        <taxon>Bacilli</taxon>
        <taxon>Bacillales</taxon>
        <taxon>Paenibacillaceae</taxon>
        <taxon>Paenibacillus</taxon>
    </lineage>
</organism>
<keyword evidence="2 7" id="KW-0597">Phosphoprotein</keyword>
<comment type="subcellular location">
    <subcellularLocation>
        <location evidence="1">Cytoplasm</location>
    </subcellularLocation>
</comment>
<dbReference type="InterPro" id="IPR001867">
    <property type="entry name" value="OmpR/PhoB-type_DNA-bd"/>
</dbReference>
<evidence type="ECO:0000256" key="5">
    <source>
        <dbReference type="ARBA" id="ARBA00023125"/>
    </source>
</evidence>
<evidence type="ECO:0000259" key="10">
    <source>
        <dbReference type="PROSITE" id="PS51755"/>
    </source>
</evidence>
<dbReference type="Gene3D" id="3.40.50.2300">
    <property type="match status" value="1"/>
</dbReference>